<keyword evidence="8" id="KW-0249">Electron transport</keyword>
<dbReference type="Proteomes" id="UP000019146">
    <property type="component" value="Chromosome 2"/>
</dbReference>
<comment type="subcellular location">
    <subcellularLocation>
        <location evidence="1">Cell membrane</location>
    </subcellularLocation>
</comment>
<dbReference type="RefSeq" id="WP_051454023.1">
    <property type="nucleotide sequence ID" value="NZ_CP012747.1"/>
</dbReference>
<evidence type="ECO:0000256" key="13">
    <source>
        <dbReference type="SAM" id="Phobius"/>
    </source>
</evidence>
<dbReference type="GO" id="GO:0005506">
    <property type="term" value="F:iron ion binding"/>
    <property type="evidence" value="ECO:0007669"/>
    <property type="project" value="InterPro"/>
</dbReference>
<feature type="binding site" description="covalent" evidence="11">
    <location>
        <position position="224"/>
    </location>
    <ligand>
        <name>heme c</name>
        <dbReference type="ChEBI" id="CHEBI:61717"/>
        <label>2</label>
    </ligand>
</feature>
<feature type="domain" description="Cytochrome c" evidence="14">
    <location>
        <begin position="206"/>
        <end position="320"/>
    </location>
</feature>
<evidence type="ECO:0000313" key="15">
    <source>
        <dbReference type="EMBL" id="ALL68506.1"/>
    </source>
</evidence>
<dbReference type="InterPro" id="IPR036909">
    <property type="entry name" value="Cyt_c-like_dom_sf"/>
</dbReference>
<evidence type="ECO:0000256" key="5">
    <source>
        <dbReference type="ARBA" id="ARBA00022723"/>
    </source>
</evidence>
<dbReference type="SUPFAM" id="SSF46626">
    <property type="entry name" value="Cytochrome c"/>
    <property type="match status" value="3"/>
</dbReference>
<evidence type="ECO:0000256" key="6">
    <source>
        <dbReference type="ARBA" id="ARBA00022729"/>
    </source>
</evidence>
<dbReference type="InterPro" id="IPR014353">
    <property type="entry name" value="Membr-bd_ADH_cyt_c"/>
</dbReference>
<keyword evidence="7" id="KW-0677">Repeat</keyword>
<evidence type="ECO:0000259" key="14">
    <source>
        <dbReference type="PROSITE" id="PS51007"/>
    </source>
</evidence>
<feature type="domain" description="Cytochrome c" evidence="14">
    <location>
        <begin position="342"/>
        <end position="432"/>
    </location>
</feature>
<dbReference type="GeneID" id="69972217"/>
<comment type="cofactor">
    <cofactor evidence="11">
        <name>heme c</name>
        <dbReference type="ChEBI" id="CHEBI:61717"/>
    </cofactor>
    <text evidence="11">Binds 3 heme c groups covalently per subunit.</text>
</comment>
<dbReference type="InterPro" id="IPR009056">
    <property type="entry name" value="Cyt_c-like_dom"/>
</dbReference>
<organism evidence="15 16">
    <name type="scientific">Paraburkholderia caribensis MBA4</name>
    <dbReference type="NCBI Taxonomy" id="1323664"/>
    <lineage>
        <taxon>Bacteria</taxon>
        <taxon>Pseudomonadati</taxon>
        <taxon>Pseudomonadota</taxon>
        <taxon>Betaproteobacteria</taxon>
        <taxon>Burkholderiales</taxon>
        <taxon>Burkholderiaceae</taxon>
        <taxon>Paraburkholderia</taxon>
    </lineage>
</organism>
<feature type="binding site" description="axial binding residue" evidence="12">
    <location>
        <position position="225"/>
    </location>
    <ligand>
        <name>heme c</name>
        <dbReference type="ChEBI" id="CHEBI:61717"/>
        <label>2</label>
    </ligand>
    <ligandPart>
        <name>Fe</name>
        <dbReference type="ChEBI" id="CHEBI:18248"/>
    </ligandPart>
</feature>
<keyword evidence="3" id="KW-1003">Cell membrane</keyword>
<feature type="binding site" description="covalent" evidence="11">
    <location>
        <position position="67"/>
    </location>
    <ligand>
        <name>heme c</name>
        <dbReference type="ChEBI" id="CHEBI:61717"/>
        <label>1</label>
    </ligand>
</feature>
<evidence type="ECO:0000256" key="9">
    <source>
        <dbReference type="ARBA" id="ARBA00023004"/>
    </source>
</evidence>
<reference evidence="15 16" key="1">
    <citation type="journal article" date="2014" name="Genome Announc.">
        <title>Draft Genome Sequence of the Haloacid-Degrading Burkholderia caribensis Strain MBA4.</title>
        <authorList>
            <person name="Pan Y."/>
            <person name="Kong K.F."/>
            <person name="Tsang J.S."/>
        </authorList>
    </citation>
    <scope>NUCLEOTIDE SEQUENCE [LARGE SCALE GENOMIC DNA]</scope>
    <source>
        <strain evidence="15 16">MBA4</strain>
    </source>
</reference>
<proteinExistence type="predicted"/>
<dbReference type="InterPro" id="IPR051459">
    <property type="entry name" value="Cytochrome_c-type_DH"/>
</dbReference>
<dbReference type="Pfam" id="PF00034">
    <property type="entry name" value="Cytochrom_C"/>
    <property type="match status" value="1"/>
</dbReference>
<keyword evidence="9 12" id="KW-0408">Iron</keyword>
<feature type="transmembrane region" description="Helical" evidence="13">
    <location>
        <begin position="12"/>
        <end position="32"/>
    </location>
</feature>
<evidence type="ECO:0000256" key="7">
    <source>
        <dbReference type="ARBA" id="ARBA00022737"/>
    </source>
</evidence>
<dbReference type="KEGG" id="bcai:K788_0000450"/>
<evidence type="ECO:0000256" key="2">
    <source>
        <dbReference type="ARBA" id="ARBA00022448"/>
    </source>
</evidence>
<evidence type="ECO:0000256" key="3">
    <source>
        <dbReference type="ARBA" id="ARBA00022475"/>
    </source>
</evidence>
<feature type="binding site" description="covalent" evidence="11">
    <location>
        <position position="355"/>
    </location>
    <ligand>
        <name>heme c</name>
        <dbReference type="ChEBI" id="CHEBI:61717"/>
        <label>3</label>
    </ligand>
</feature>
<dbReference type="Gene3D" id="1.10.760.10">
    <property type="entry name" value="Cytochrome c-like domain"/>
    <property type="match status" value="3"/>
</dbReference>
<dbReference type="EMBL" id="CP012747">
    <property type="protein sequence ID" value="ALL68506.1"/>
    <property type="molecule type" value="Genomic_DNA"/>
</dbReference>
<keyword evidence="13" id="KW-1133">Transmembrane helix</keyword>
<keyword evidence="2" id="KW-0813">Transport</keyword>
<evidence type="ECO:0000313" key="16">
    <source>
        <dbReference type="Proteomes" id="UP000019146"/>
    </source>
</evidence>
<feature type="binding site" description="covalent" evidence="11">
    <location>
        <position position="358"/>
    </location>
    <ligand>
        <name>heme c</name>
        <dbReference type="ChEBI" id="CHEBI:61717"/>
        <label>3</label>
    </ligand>
</feature>
<dbReference type="PIRSF" id="PIRSF000018">
    <property type="entry name" value="Mb_ADH_cyt_c"/>
    <property type="match status" value="1"/>
</dbReference>
<keyword evidence="4 11" id="KW-0349">Heme</keyword>
<feature type="domain" description="Cytochrome c" evidence="14">
    <location>
        <begin position="53"/>
        <end position="156"/>
    </location>
</feature>
<keyword evidence="6" id="KW-0732">Signal</keyword>
<feature type="binding site" description="covalent" evidence="11">
    <location>
        <position position="221"/>
    </location>
    <ligand>
        <name>heme c</name>
        <dbReference type="ChEBI" id="CHEBI:61717"/>
        <label>2</label>
    </ligand>
</feature>
<dbReference type="GO" id="GO:0016614">
    <property type="term" value="F:oxidoreductase activity, acting on CH-OH group of donors"/>
    <property type="evidence" value="ECO:0007669"/>
    <property type="project" value="InterPro"/>
</dbReference>
<evidence type="ECO:0000256" key="11">
    <source>
        <dbReference type="PIRSR" id="PIRSR000018-50"/>
    </source>
</evidence>
<accession>A0A0P0RID0</accession>
<evidence type="ECO:0000256" key="12">
    <source>
        <dbReference type="PIRSR" id="PIRSR000018-51"/>
    </source>
</evidence>
<gene>
    <name evidence="15" type="ORF">K788_0000450</name>
</gene>
<evidence type="ECO:0000256" key="8">
    <source>
        <dbReference type="ARBA" id="ARBA00022982"/>
    </source>
</evidence>
<evidence type="ECO:0000256" key="4">
    <source>
        <dbReference type="ARBA" id="ARBA00022617"/>
    </source>
</evidence>
<evidence type="ECO:0000256" key="10">
    <source>
        <dbReference type="ARBA" id="ARBA00023136"/>
    </source>
</evidence>
<dbReference type="GO" id="GO:0009055">
    <property type="term" value="F:electron transfer activity"/>
    <property type="evidence" value="ECO:0007669"/>
    <property type="project" value="InterPro"/>
</dbReference>
<dbReference type="PRINTS" id="PR00605">
    <property type="entry name" value="CYTCHROMECIC"/>
</dbReference>
<keyword evidence="13" id="KW-0812">Transmembrane</keyword>
<evidence type="ECO:0000256" key="1">
    <source>
        <dbReference type="ARBA" id="ARBA00004236"/>
    </source>
</evidence>
<feature type="binding site" description="axial binding residue" evidence="12">
    <location>
        <position position="71"/>
    </location>
    <ligand>
        <name>heme c</name>
        <dbReference type="ChEBI" id="CHEBI:61717"/>
        <label>1</label>
    </ligand>
    <ligandPart>
        <name>Fe</name>
        <dbReference type="ChEBI" id="CHEBI:18248"/>
    </ligandPart>
</feature>
<dbReference type="PANTHER" id="PTHR35008">
    <property type="entry name" value="BLL4482 PROTEIN-RELATED"/>
    <property type="match status" value="1"/>
</dbReference>
<dbReference type="AlphaFoldDB" id="A0A0P0RID0"/>
<sequence length="460" mass="49204">MKTFGSLRNILFFIVGAAIVLIVCAWVGSLLAGGMRPRPVANTGVSVDLSDRALIQRGSYVAALGDCAACHTKQGGRPFAGGLPLATPIGKVYSTNITPDKNSGIGNYSLDDFARAVRTGVRRDGGTLYPAMPYPSYVQISDNDLTALYAYFMHGVAPADEPNRKTDIAWPLSLRWPLTYWRLLFAPGAKQAASTQVQASTTSSASSLERGRYLVEGLGHCGSCHTPRGVALQEIALTDSDGPAYLSGGIVDNYVANNLRADDLSGLGRWKKEDIVRFLREGRNTDTAAFGGMRDVVQHSTQYMTDADLDAIATYLMSLHPTSSNAQYKYVATSATALQKADLTARGSIDYLNSCAACHLSSGKGYSLTFPGLAGNPVVNSENPDSLINIVLNGSDEVTTVATPTRFTMPAFGDRLSDAQVADVVTFIRSSWGNSAPAVDEKEVVRLRSQTQVTVAKDHQ</sequence>
<keyword evidence="5 12" id="KW-0479">Metal-binding</keyword>
<dbReference type="InterPro" id="IPR008168">
    <property type="entry name" value="Cyt_C_IC"/>
</dbReference>
<dbReference type="PROSITE" id="PS51007">
    <property type="entry name" value="CYTC"/>
    <property type="match status" value="3"/>
</dbReference>
<protein>
    <submittedName>
        <fullName evidence="15">Putative diheme cytochrome c-553</fullName>
    </submittedName>
</protein>
<dbReference type="PANTHER" id="PTHR35008:SF8">
    <property type="entry name" value="ALCOHOL DEHYDROGENASE CYTOCHROME C SUBUNIT"/>
    <property type="match status" value="1"/>
</dbReference>
<name>A0A0P0RID0_9BURK</name>
<dbReference type="GO" id="GO:0005886">
    <property type="term" value="C:plasma membrane"/>
    <property type="evidence" value="ECO:0007669"/>
    <property type="project" value="UniProtKB-SubCell"/>
</dbReference>
<feature type="binding site" description="covalent" evidence="11">
    <location>
        <position position="70"/>
    </location>
    <ligand>
        <name>heme c</name>
        <dbReference type="ChEBI" id="CHEBI:61717"/>
        <label>1</label>
    </ligand>
</feature>
<keyword evidence="10 13" id="KW-0472">Membrane</keyword>
<feature type="binding site" description="axial binding residue" evidence="12">
    <location>
        <position position="359"/>
    </location>
    <ligand>
        <name>heme c</name>
        <dbReference type="ChEBI" id="CHEBI:61717"/>
        <label>3</label>
    </ligand>
    <ligandPart>
        <name>Fe</name>
        <dbReference type="ChEBI" id="CHEBI:18248"/>
    </ligandPart>
</feature>
<dbReference type="GO" id="GO:0020037">
    <property type="term" value="F:heme binding"/>
    <property type="evidence" value="ECO:0007669"/>
    <property type="project" value="InterPro"/>
</dbReference>